<proteinExistence type="predicted"/>
<evidence type="ECO:0000313" key="1">
    <source>
        <dbReference type="EMBL" id="EZA52731.1"/>
    </source>
</evidence>
<evidence type="ECO:0000313" key="2">
    <source>
        <dbReference type="Proteomes" id="UP000053097"/>
    </source>
</evidence>
<accession>A0A026WAN6</accession>
<dbReference type="AlphaFoldDB" id="A0A026WAN6"/>
<sequence>KSFITPRSFAVVIDNHLSKRPAPDIREVHLINRHGRNVRVSPSICTQATCRLDILMDLRVTMGKDQGDAILFISATMANERMERAMEKKKEVAREVDC</sequence>
<keyword evidence="2" id="KW-1185">Reference proteome</keyword>
<name>A0A026WAN6_OOCBI</name>
<protein>
    <submittedName>
        <fullName evidence="1">Uncharacterized protein</fullName>
    </submittedName>
</protein>
<dbReference type="EMBL" id="KK107321">
    <property type="protein sequence ID" value="EZA52731.1"/>
    <property type="molecule type" value="Genomic_DNA"/>
</dbReference>
<feature type="non-terminal residue" evidence="1">
    <location>
        <position position="1"/>
    </location>
</feature>
<dbReference type="Proteomes" id="UP000053097">
    <property type="component" value="Unassembled WGS sequence"/>
</dbReference>
<reference evidence="1 2" key="1">
    <citation type="journal article" date="2014" name="Curr. Biol.">
        <title>The genome of the clonal raider ant Cerapachys biroi.</title>
        <authorList>
            <person name="Oxley P.R."/>
            <person name="Ji L."/>
            <person name="Fetter-Pruneda I."/>
            <person name="McKenzie S.K."/>
            <person name="Li C."/>
            <person name="Hu H."/>
            <person name="Zhang G."/>
            <person name="Kronauer D.J."/>
        </authorList>
    </citation>
    <scope>NUCLEOTIDE SEQUENCE [LARGE SCALE GENOMIC DNA]</scope>
</reference>
<organism evidence="1 2">
    <name type="scientific">Ooceraea biroi</name>
    <name type="common">Clonal raider ant</name>
    <name type="synonym">Cerapachys biroi</name>
    <dbReference type="NCBI Taxonomy" id="2015173"/>
    <lineage>
        <taxon>Eukaryota</taxon>
        <taxon>Metazoa</taxon>
        <taxon>Ecdysozoa</taxon>
        <taxon>Arthropoda</taxon>
        <taxon>Hexapoda</taxon>
        <taxon>Insecta</taxon>
        <taxon>Pterygota</taxon>
        <taxon>Neoptera</taxon>
        <taxon>Endopterygota</taxon>
        <taxon>Hymenoptera</taxon>
        <taxon>Apocrita</taxon>
        <taxon>Aculeata</taxon>
        <taxon>Formicoidea</taxon>
        <taxon>Formicidae</taxon>
        <taxon>Dorylinae</taxon>
        <taxon>Ooceraea</taxon>
    </lineage>
</organism>
<gene>
    <name evidence="1" type="ORF">X777_07112</name>
</gene>